<dbReference type="Proteomes" id="UP000035579">
    <property type="component" value="Chromosome"/>
</dbReference>
<feature type="compositionally biased region" description="Pro residues" evidence="1">
    <location>
        <begin position="31"/>
        <end position="43"/>
    </location>
</feature>
<reference evidence="2 3" key="1">
    <citation type="submission" date="2015-05" db="EMBL/GenBank/DDBJ databases">
        <title>Genome assembly of Archangium gephyra DSM 2261.</title>
        <authorList>
            <person name="Sharma G."/>
            <person name="Subramanian S."/>
        </authorList>
    </citation>
    <scope>NUCLEOTIDE SEQUENCE [LARGE SCALE GENOMIC DNA]</scope>
    <source>
        <strain evidence="2 3">DSM 2261</strain>
    </source>
</reference>
<evidence type="ECO:0000256" key="1">
    <source>
        <dbReference type="SAM" id="MobiDB-lite"/>
    </source>
</evidence>
<sequence length="115" mass="12527">MDFHLKLSLGEEETGALITAPVVPVDLGRLPAPPLRGTPPRPSRFPTRCGEAGNRTAGGHSGPGFLLSGIRPLVKCPRTGALTPVLRTPILPRLLSRTSRRIVYLWKSRPRFATR</sequence>
<dbReference type="AlphaFoldDB" id="A0AAC8QF28"/>
<dbReference type="EMBL" id="CP011509">
    <property type="protein sequence ID" value="AKJ06289.1"/>
    <property type="molecule type" value="Genomic_DNA"/>
</dbReference>
<feature type="region of interest" description="Disordered" evidence="1">
    <location>
        <begin position="31"/>
        <end position="63"/>
    </location>
</feature>
<dbReference type="KEGG" id="age:AA314_07915"/>
<proteinExistence type="predicted"/>
<accession>A0AAC8QF28</accession>
<evidence type="ECO:0000313" key="2">
    <source>
        <dbReference type="EMBL" id="AKJ06289.1"/>
    </source>
</evidence>
<gene>
    <name evidence="2" type="ORF">AA314_07915</name>
</gene>
<evidence type="ECO:0000313" key="3">
    <source>
        <dbReference type="Proteomes" id="UP000035579"/>
    </source>
</evidence>
<protein>
    <submittedName>
        <fullName evidence="2">Uncharacterized protein</fullName>
    </submittedName>
</protein>
<organism evidence="2 3">
    <name type="scientific">Archangium gephyra</name>
    <dbReference type="NCBI Taxonomy" id="48"/>
    <lineage>
        <taxon>Bacteria</taxon>
        <taxon>Pseudomonadati</taxon>
        <taxon>Myxococcota</taxon>
        <taxon>Myxococcia</taxon>
        <taxon>Myxococcales</taxon>
        <taxon>Cystobacterineae</taxon>
        <taxon>Archangiaceae</taxon>
        <taxon>Archangium</taxon>
    </lineage>
</organism>
<name>A0AAC8QF28_9BACT</name>